<sequence>MKSKQHYFIAFLTSIVLFVVFILLPAKWFVPPHLSSQLPKYQVANDSNMLKGEYLQTDMLKDSHYYPVYGSSELTKDDPFQPALLLKGHTKDLFYMGIGGSTDLIQVMTLGAQYDHLKDKKMTVIVSPQWFTKHGLTELNYQGRSSKLQINSIFENPHIPNDIKVRFAKRLLHFKDNKDNEFLKNMATQHHSDGHFLNPLYENHLEKMEAIRAYLPIHHTNKLPQLLEEHKKQPLNWNKLDENALEYGKSQSQTNPYHIKDKYWKKLQKKKSVSRQHEFHTNSVEYDDLALLVDTLNHSGADVQYVLLPVNGKWYDHINLPKERRLPVTQKIVKTIEAHHGHVVDLSDKDYEPYYMSDAVHVGWRGWVDVTRHIDEHIHSKN</sequence>
<dbReference type="GeneID" id="72414884"/>
<gene>
    <name evidence="2" type="primary">dltD</name>
    <name evidence="2" type="ORF">HR081_12110</name>
</gene>
<dbReference type="InterPro" id="IPR006998">
    <property type="entry name" value="DltD"/>
</dbReference>
<evidence type="ECO:0000313" key="2">
    <source>
        <dbReference type="EMBL" id="MBA8777612.1"/>
    </source>
</evidence>
<accession>A0A9X1EFA0</accession>
<reference evidence="2 3" key="1">
    <citation type="journal article" date="2020" name="Access Microbiol">
        <title>Isolation and genome sequencing of Staphylococcus schleiferi subspecies coagulans from Antarctic seals.</title>
        <authorList>
            <person name="Foster G."/>
            <person name="Robb A."/>
            <person name="Paterson G.K."/>
        </authorList>
    </citation>
    <scope>NUCLEOTIDE SEQUENCE [LARGE SCALE GENOMIC DNA]</scope>
    <source>
        <strain evidence="2 3">M615/02/4</strain>
    </source>
</reference>
<dbReference type="EMBL" id="JABTCN010000070">
    <property type="protein sequence ID" value="MBA8777612.1"/>
    <property type="molecule type" value="Genomic_DNA"/>
</dbReference>
<name>A0A9X1EFA0_9STAP</name>
<dbReference type="PANTHER" id="PTHR40039:SF1">
    <property type="entry name" value="PROTEIN DLTD"/>
    <property type="match status" value="1"/>
</dbReference>
<evidence type="ECO:0000313" key="3">
    <source>
        <dbReference type="Proteomes" id="UP000524893"/>
    </source>
</evidence>
<keyword evidence="1" id="KW-1133">Transmembrane helix</keyword>
<keyword evidence="1" id="KW-0472">Membrane</keyword>
<keyword evidence="1" id="KW-0812">Transmembrane</keyword>
<dbReference type="Pfam" id="PF04914">
    <property type="entry name" value="DltD"/>
    <property type="match status" value="1"/>
</dbReference>
<dbReference type="Proteomes" id="UP000524893">
    <property type="component" value="Unassembled WGS sequence"/>
</dbReference>
<feature type="transmembrane region" description="Helical" evidence="1">
    <location>
        <begin position="7"/>
        <end position="30"/>
    </location>
</feature>
<dbReference type="RefSeq" id="WP_060830145.1">
    <property type="nucleotide sequence ID" value="NZ_CP092966.1"/>
</dbReference>
<dbReference type="InterPro" id="IPR023896">
    <property type="entry name" value="LTA_DltD"/>
</dbReference>
<dbReference type="PANTHER" id="PTHR40039">
    <property type="entry name" value="PROTEIN DLTD"/>
    <property type="match status" value="1"/>
</dbReference>
<dbReference type="AlphaFoldDB" id="A0A9X1EFA0"/>
<organism evidence="2 3">
    <name type="scientific">Staphylococcus coagulans</name>
    <dbReference type="NCBI Taxonomy" id="74706"/>
    <lineage>
        <taxon>Bacteria</taxon>
        <taxon>Bacillati</taxon>
        <taxon>Bacillota</taxon>
        <taxon>Bacilli</taxon>
        <taxon>Bacillales</taxon>
        <taxon>Staphylococcaceae</taxon>
        <taxon>Staphylococcus</taxon>
    </lineage>
</organism>
<evidence type="ECO:0000256" key="1">
    <source>
        <dbReference type="SAM" id="Phobius"/>
    </source>
</evidence>
<comment type="caution">
    <text evidence="2">The sequence shown here is derived from an EMBL/GenBank/DDBJ whole genome shotgun (WGS) entry which is preliminary data.</text>
</comment>
<protein>
    <submittedName>
        <fullName evidence="2">D-alanyl-lipoteichoic acid biosynthesis protein DltD</fullName>
    </submittedName>
</protein>
<dbReference type="NCBIfam" id="TIGR04092">
    <property type="entry name" value="LTA_DltD"/>
    <property type="match status" value="1"/>
</dbReference>
<proteinExistence type="predicted"/>